<dbReference type="Proteomes" id="UP001141552">
    <property type="component" value="Unassembled WGS sequence"/>
</dbReference>
<name>A0A9Q0FT85_9ROSI</name>
<feature type="compositionally biased region" description="Basic residues" evidence="1">
    <location>
        <begin position="55"/>
        <end position="66"/>
    </location>
</feature>
<evidence type="ECO:0000313" key="3">
    <source>
        <dbReference type="Proteomes" id="UP001141552"/>
    </source>
</evidence>
<feature type="compositionally biased region" description="Basic and acidic residues" evidence="1">
    <location>
        <begin position="39"/>
        <end position="54"/>
    </location>
</feature>
<evidence type="ECO:0000256" key="1">
    <source>
        <dbReference type="SAM" id="MobiDB-lite"/>
    </source>
</evidence>
<feature type="compositionally biased region" description="Basic and acidic residues" evidence="1">
    <location>
        <begin position="79"/>
        <end position="90"/>
    </location>
</feature>
<keyword evidence="3" id="KW-1185">Reference proteome</keyword>
<organism evidence="2 3">
    <name type="scientific">Turnera subulata</name>
    <dbReference type="NCBI Taxonomy" id="218843"/>
    <lineage>
        <taxon>Eukaryota</taxon>
        <taxon>Viridiplantae</taxon>
        <taxon>Streptophyta</taxon>
        <taxon>Embryophyta</taxon>
        <taxon>Tracheophyta</taxon>
        <taxon>Spermatophyta</taxon>
        <taxon>Magnoliopsida</taxon>
        <taxon>eudicotyledons</taxon>
        <taxon>Gunneridae</taxon>
        <taxon>Pentapetalae</taxon>
        <taxon>rosids</taxon>
        <taxon>fabids</taxon>
        <taxon>Malpighiales</taxon>
        <taxon>Passifloraceae</taxon>
        <taxon>Turnera</taxon>
    </lineage>
</organism>
<feature type="region of interest" description="Disordered" evidence="1">
    <location>
        <begin position="130"/>
        <end position="159"/>
    </location>
</feature>
<reference evidence="2" key="1">
    <citation type="submission" date="2022-02" db="EMBL/GenBank/DDBJ databases">
        <authorList>
            <person name="Henning P.M."/>
            <person name="McCubbin A.G."/>
            <person name="Shore J.S."/>
        </authorList>
    </citation>
    <scope>NUCLEOTIDE SEQUENCE</scope>
    <source>
        <strain evidence="2">F60SS</strain>
        <tissue evidence="2">Leaves</tissue>
    </source>
</reference>
<sequence>MSSSASPPGVNPSQTPLTLEPIPAESSDYRMTKVPQTFRTDDPPRVIVLEEEKQKQKKKKRRSQNKRVRDSDNYYYVYGKEEEKKDDKGVNDSSVPQPQGTTTAAEVGKETGSSIASLDHVLKQCTYTATAAAAHKEEEEEEEEEHNIINNMRRRQEEI</sequence>
<comment type="caution">
    <text evidence="2">The sequence shown here is derived from an EMBL/GenBank/DDBJ whole genome shotgun (WGS) entry which is preliminary data.</text>
</comment>
<evidence type="ECO:0000313" key="2">
    <source>
        <dbReference type="EMBL" id="KAJ4836152.1"/>
    </source>
</evidence>
<proteinExistence type="predicted"/>
<feature type="region of interest" description="Disordered" evidence="1">
    <location>
        <begin position="1"/>
        <end position="112"/>
    </location>
</feature>
<protein>
    <submittedName>
        <fullName evidence="2">Uncharacterized protein</fullName>
    </submittedName>
</protein>
<accession>A0A9Q0FT85</accession>
<feature type="compositionally biased region" description="Polar residues" evidence="1">
    <location>
        <begin position="93"/>
        <end position="104"/>
    </location>
</feature>
<dbReference type="EMBL" id="JAKUCV010004217">
    <property type="protein sequence ID" value="KAJ4836152.1"/>
    <property type="molecule type" value="Genomic_DNA"/>
</dbReference>
<feature type="compositionally biased region" description="Polar residues" evidence="1">
    <location>
        <begin position="1"/>
        <end position="17"/>
    </location>
</feature>
<dbReference type="AlphaFoldDB" id="A0A9Q0FT85"/>
<reference evidence="2" key="2">
    <citation type="journal article" date="2023" name="Plants (Basel)">
        <title>Annotation of the Turnera subulata (Passifloraceae) Draft Genome Reveals the S-Locus Evolved after the Divergence of Turneroideae from Passifloroideae in a Stepwise Manner.</title>
        <authorList>
            <person name="Henning P.M."/>
            <person name="Roalson E.H."/>
            <person name="Mir W."/>
            <person name="McCubbin A.G."/>
            <person name="Shore J.S."/>
        </authorList>
    </citation>
    <scope>NUCLEOTIDE SEQUENCE</scope>
    <source>
        <strain evidence="2">F60SS</strain>
    </source>
</reference>
<gene>
    <name evidence="2" type="ORF">Tsubulata_048984</name>
</gene>